<evidence type="ECO:0000313" key="1">
    <source>
        <dbReference type="EMBL" id="MFC6707970.1"/>
    </source>
</evidence>
<reference evidence="2" key="1">
    <citation type="journal article" date="2019" name="Int. J. Syst. Evol. Microbiol.">
        <title>The Global Catalogue of Microorganisms (GCM) 10K type strain sequencing project: providing services to taxonomists for standard genome sequencing and annotation.</title>
        <authorList>
            <consortium name="The Broad Institute Genomics Platform"/>
            <consortium name="The Broad Institute Genome Sequencing Center for Infectious Disease"/>
            <person name="Wu L."/>
            <person name="Ma J."/>
        </authorList>
    </citation>
    <scope>NUCLEOTIDE SEQUENCE [LARGE SCALE GENOMIC DNA]</scope>
    <source>
        <strain evidence="2">CCUG 58127</strain>
    </source>
</reference>
<dbReference type="Proteomes" id="UP001596298">
    <property type="component" value="Unassembled WGS sequence"/>
</dbReference>
<organism evidence="1 2">
    <name type="scientific">Flexivirga alba</name>
    <dbReference type="NCBI Taxonomy" id="702742"/>
    <lineage>
        <taxon>Bacteria</taxon>
        <taxon>Bacillati</taxon>
        <taxon>Actinomycetota</taxon>
        <taxon>Actinomycetes</taxon>
        <taxon>Micrococcales</taxon>
        <taxon>Dermacoccaceae</taxon>
        <taxon>Flexivirga</taxon>
    </lineage>
</organism>
<comment type="caution">
    <text evidence="1">The sequence shown here is derived from an EMBL/GenBank/DDBJ whole genome shotgun (WGS) entry which is preliminary data.</text>
</comment>
<proteinExistence type="predicted"/>
<dbReference type="RefSeq" id="WP_382404632.1">
    <property type="nucleotide sequence ID" value="NZ_JBHSWH010000001.1"/>
</dbReference>
<keyword evidence="2" id="KW-1185">Reference proteome</keyword>
<dbReference type="EMBL" id="JBHSWH010000001">
    <property type="protein sequence ID" value="MFC6707970.1"/>
    <property type="molecule type" value="Genomic_DNA"/>
</dbReference>
<evidence type="ECO:0008006" key="3">
    <source>
        <dbReference type="Google" id="ProtNLM"/>
    </source>
</evidence>
<accession>A0ABW2AN35</accession>
<gene>
    <name evidence="1" type="ORF">ACFQDH_22720</name>
</gene>
<protein>
    <recommendedName>
        <fullName evidence="3">DUF58 domain-containing protein</fullName>
    </recommendedName>
</protein>
<sequence length="53" mass="5981">MYDASAAERTELLRNDTRIALERLGVTVLDEEPDTLPLALVDHYLLLKSRGLL</sequence>
<name>A0ABW2AN35_9MICO</name>
<evidence type="ECO:0000313" key="2">
    <source>
        <dbReference type="Proteomes" id="UP001596298"/>
    </source>
</evidence>